<dbReference type="Proteomes" id="UP000515163">
    <property type="component" value="Unplaced"/>
</dbReference>
<keyword evidence="3" id="KW-1185">Reference proteome</keyword>
<feature type="chain" id="PRO_5028177215" evidence="2">
    <location>
        <begin position="23"/>
        <end position="154"/>
    </location>
</feature>
<dbReference type="OrthoDB" id="5979802at2759"/>
<organism evidence="3 4">
    <name type="scientific">Actinia tenebrosa</name>
    <name type="common">Australian red waratah sea anemone</name>
    <dbReference type="NCBI Taxonomy" id="6105"/>
    <lineage>
        <taxon>Eukaryota</taxon>
        <taxon>Metazoa</taxon>
        <taxon>Cnidaria</taxon>
        <taxon>Anthozoa</taxon>
        <taxon>Hexacorallia</taxon>
        <taxon>Actiniaria</taxon>
        <taxon>Actiniidae</taxon>
        <taxon>Actinia</taxon>
    </lineage>
</organism>
<accession>A0A6P8H9C5</accession>
<dbReference type="AlphaFoldDB" id="A0A6P8H9C5"/>
<evidence type="ECO:0000256" key="1">
    <source>
        <dbReference type="SAM" id="MobiDB-lite"/>
    </source>
</evidence>
<dbReference type="GeneID" id="116286648"/>
<feature type="region of interest" description="Disordered" evidence="1">
    <location>
        <begin position="132"/>
        <end position="154"/>
    </location>
</feature>
<sequence length="154" mass="16837">MFSCRALCLALILSSVVLLLEGIQNSCISDWIKMNHHDICFQGSGDRFGSFHNYVRSGLVAAIKLEHLSGHIACATGQAYNSYWGCTNHSDLVANPFNAVVTDQHNQVIFPKKNQILDMFLLSGIEFPSLTQPLPKKSSSPTLPSPSTSPSTSR</sequence>
<reference evidence="4" key="1">
    <citation type="submission" date="2025-08" db="UniProtKB">
        <authorList>
            <consortium name="RefSeq"/>
        </authorList>
    </citation>
    <scope>IDENTIFICATION</scope>
    <source>
        <tissue evidence="4">Tentacle</tissue>
    </source>
</reference>
<dbReference type="InParanoid" id="A0A6P8H9C5"/>
<gene>
    <name evidence="4" type="primary">LOC116286648</name>
</gene>
<evidence type="ECO:0000256" key="2">
    <source>
        <dbReference type="SAM" id="SignalP"/>
    </source>
</evidence>
<name>A0A6P8H9C5_ACTTE</name>
<dbReference type="KEGG" id="aten:116286648"/>
<dbReference type="RefSeq" id="XP_031549065.1">
    <property type="nucleotide sequence ID" value="XM_031693205.1"/>
</dbReference>
<feature type="signal peptide" evidence="2">
    <location>
        <begin position="1"/>
        <end position="22"/>
    </location>
</feature>
<protein>
    <submittedName>
        <fullName evidence="4">Uncharacterized protein LOC116286648</fullName>
    </submittedName>
</protein>
<evidence type="ECO:0000313" key="4">
    <source>
        <dbReference type="RefSeq" id="XP_031549065.1"/>
    </source>
</evidence>
<proteinExistence type="predicted"/>
<evidence type="ECO:0000313" key="3">
    <source>
        <dbReference type="Proteomes" id="UP000515163"/>
    </source>
</evidence>
<keyword evidence="2" id="KW-0732">Signal</keyword>